<protein>
    <submittedName>
        <fullName evidence="1">Uncharacterized protein</fullName>
    </submittedName>
</protein>
<gene>
    <name evidence="1" type="ORF">STRTUCAR8_09899</name>
</gene>
<name>L7FGH6_STRT8</name>
<comment type="caution">
    <text evidence="1">The sequence shown here is derived from an EMBL/GenBank/DDBJ whole genome shotgun (WGS) entry which is preliminary data.</text>
</comment>
<dbReference type="PATRIC" id="fig|698760.3.peg.1056"/>
<organism evidence="1 2">
    <name type="scientific">Streptomyces turgidiscabies (strain Car8)</name>
    <dbReference type="NCBI Taxonomy" id="698760"/>
    <lineage>
        <taxon>Bacteria</taxon>
        <taxon>Bacillati</taxon>
        <taxon>Actinomycetota</taxon>
        <taxon>Actinomycetes</taxon>
        <taxon>Kitasatosporales</taxon>
        <taxon>Streptomycetaceae</taxon>
        <taxon>Streptomyces</taxon>
    </lineage>
</organism>
<keyword evidence="2" id="KW-1185">Reference proteome</keyword>
<evidence type="ECO:0000313" key="1">
    <source>
        <dbReference type="EMBL" id="ELP70289.1"/>
    </source>
</evidence>
<dbReference type="Proteomes" id="UP000010931">
    <property type="component" value="Unassembled WGS sequence"/>
</dbReference>
<accession>L7FGH6</accession>
<proteinExistence type="predicted"/>
<reference evidence="1 2" key="1">
    <citation type="journal article" date="2011" name="Plasmid">
        <title>Streptomyces turgidiscabies Car8 contains a modular pathogenicity island that shares virulence genes with other actinobacterial plant pathogens.</title>
        <authorList>
            <person name="Huguet-Tapia J.C."/>
            <person name="Badger J.H."/>
            <person name="Loria R."/>
            <person name="Pettis G.S."/>
        </authorList>
    </citation>
    <scope>NUCLEOTIDE SEQUENCE [LARGE SCALE GENOMIC DNA]</scope>
    <source>
        <strain evidence="1 2">Car8</strain>
    </source>
</reference>
<dbReference type="EMBL" id="AEJB01000093">
    <property type="protein sequence ID" value="ELP70289.1"/>
    <property type="molecule type" value="Genomic_DNA"/>
</dbReference>
<dbReference type="AlphaFoldDB" id="L7FGH6"/>
<sequence length="41" mass="4139">MGVGGTTGSPDVLNSCLPRARWLPGADLEVTRHSTGTASAV</sequence>
<evidence type="ECO:0000313" key="2">
    <source>
        <dbReference type="Proteomes" id="UP000010931"/>
    </source>
</evidence>